<protein>
    <recommendedName>
        <fullName evidence="4">Negative elongation factor B</fullName>
    </recommendedName>
</protein>
<dbReference type="VEuPathDB" id="VectorBase:AMIN008275"/>
<dbReference type="InterPro" id="IPR010405">
    <property type="entry name" value="COBRA1"/>
</dbReference>
<organism evidence="2 3">
    <name type="scientific">Anopheles minimus</name>
    <dbReference type="NCBI Taxonomy" id="112268"/>
    <lineage>
        <taxon>Eukaryota</taxon>
        <taxon>Metazoa</taxon>
        <taxon>Ecdysozoa</taxon>
        <taxon>Arthropoda</taxon>
        <taxon>Hexapoda</taxon>
        <taxon>Insecta</taxon>
        <taxon>Pterygota</taxon>
        <taxon>Neoptera</taxon>
        <taxon>Endopterygota</taxon>
        <taxon>Diptera</taxon>
        <taxon>Nematocera</taxon>
        <taxon>Culicoidea</taxon>
        <taxon>Culicidae</taxon>
        <taxon>Anophelinae</taxon>
        <taxon>Anopheles</taxon>
    </lineage>
</organism>
<sequence length="588" mass="67531">MNPAQKITHSGLEEVNVPGPVFLKAALSECDDPLKAIESFQVENGILLPSLRPMLPLLDLHGVRRLDFHTSVLEELRDKLIAHINELGAKEGRQRDLKLKELLVKSFPVVRVKALRPVVMCILRNTPHIEDKYLRILVRDRELYQDTDTEVKRQIWRDNQSLFGDEVSPLLSQYIREKEHILFDHLNLNNLFFTPTPKVRRQGEVVQKLAHMIGNSVKLYDMVLQFLRTLFLRTRNVHYCTLRAELLMALHDLEVQDIISVDPCHKFTWCLDACIREKNVDMKRSRELQGFLDNIKRGQEQVLGDLSMTLCDPYAINFLATSAIKILQHLINNEGLPRENQILVLLLRMLALGLSAWVMIDSQDFKEPKLDSQVVTKFLPALMSLMVDDQVRHLHSKLPPDERESAITTIEHSGPAPDAVEAYIQENAVASILAMYYTLHTARQKDRVGILRVMAILASCKDDRAYEDPFLHSLIALIIPMSDEFANEDFCTGLFDEFLFAGLTRDNVTRHMLKLLWYIHQKLPQARLMTLMKALQPTAQHHESVHKLYENLQKRVGALTQEPQPEPMETDFDSPLKNVPTPGPHYVS</sequence>
<dbReference type="Pfam" id="PF06209">
    <property type="entry name" value="COBRA1"/>
    <property type="match status" value="1"/>
</dbReference>
<evidence type="ECO:0008006" key="4">
    <source>
        <dbReference type="Google" id="ProtNLM"/>
    </source>
</evidence>
<dbReference type="PANTHER" id="PTHR13503">
    <property type="entry name" value="NEGATIVE ELONGATION FACTOR COMPLEX MEMBER B"/>
    <property type="match status" value="1"/>
</dbReference>
<feature type="region of interest" description="Disordered" evidence="1">
    <location>
        <begin position="562"/>
        <end position="588"/>
    </location>
</feature>
<keyword evidence="3" id="KW-1185">Reference proteome</keyword>
<evidence type="ECO:0000313" key="2">
    <source>
        <dbReference type="EnsemblMetazoa" id="AMIN008275-PA"/>
    </source>
</evidence>
<dbReference type="STRING" id="112268.A0A182WD38"/>
<dbReference type="Proteomes" id="UP000075920">
    <property type="component" value="Unassembled WGS sequence"/>
</dbReference>
<dbReference type="PANTHER" id="PTHR13503:SF3">
    <property type="entry name" value="NEGATIVE ELONGATION FACTOR B"/>
    <property type="match status" value="1"/>
</dbReference>
<name>A0A182WD38_9DIPT</name>
<reference evidence="2" key="2">
    <citation type="submission" date="2020-05" db="UniProtKB">
        <authorList>
            <consortium name="EnsemblMetazoa"/>
        </authorList>
    </citation>
    <scope>IDENTIFICATION</scope>
    <source>
        <strain evidence="2">MINIMUS1</strain>
    </source>
</reference>
<dbReference type="AlphaFoldDB" id="A0A182WD38"/>
<dbReference type="GO" id="GO:0032021">
    <property type="term" value="C:NELF complex"/>
    <property type="evidence" value="ECO:0007669"/>
    <property type="project" value="TreeGrafter"/>
</dbReference>
<dbReference type="EnsemblMetazoa" id="AMIN008275-RA">
    <property type="protein sequence ID" value="AMIN008275-PA"/>
    <property type="gene ID" value="AMIN008275"/>
</dbReference>
<dbReference type="GO" id="GO:0034244">
    <property type="term" value="P:negative regulation of transcription elongation by RNA polymerase II"/>
    <property type="evidence" value="ECO:0007669"/>
    <property type="project" value="TreeGrafter"/>
</dbReference>
<proteinExistence type="predicted"/>
<evidence type="ECO:0000313" key="3">
    <source>
        <dbReference type="Proteomes" id="UP000075920"/>
    </source>
</evidence>
<reference evidence="3" key="1">
    <citation type="submission" date="2013-03" db="EMBL/GenBank/DDBJ databases">
        <title>The Genome Sequence of Anopheles minimus MINIMUS1.</title>
        <authorList>
            <consortium name="The Broad Institute Genomics Platform"/>
            <person name="Neafsey D.E."/>
            <person name="Walton C."/>
            <person name="Walker B."/>
            <person name="Young S.K."/>
            <person name="Zeng Q."/>
            <person name="Gargeya S."/>
            <person name="Fitzgerald M."/>
            <person name="Haas B."/>
            <person name="Abouelleil A."/>
            <person name="Allen A.W."/>
            <person name="Alvarado L."/>
            <person name="Arachchi H.M."/>
            <person name="Berlin A.M."/>
            <person name="Chapman S.B."/>
            <person name="Gainer-Dewar J."/>
            <person name="Goldberg J."/>
            <person name="Griggs A."/>
            <person name="Gujja S."/>
            <person name="Hansen M."/>
            <person name="Howarth C."/>
            <person name="Imamovic A."/>
            <person name="Ireland A."/>
            <person name="Larimer J."/>
            <person name="McCowan C."/>
            <person name="Murphy C."/>
            <person name="Pearson M."/>
            <person name="Poon T.W."/>
            <person name="Priest M."/>
            <person name="Roberts A."/>
            <person name="Saif S."/>
            <person name="Shea T."/>
            <person name="Sisk P."/>
            <person name="Sykes S."/>
            <person name="Wortman J."/>
            <person name="Nusbaum C."/>
            <person name="Birren B."/>
        </authorList>
    </citation>
    <scope>NUCLEOTIDE SEQUENCE [LARGE SCALE GENOMIC DNA]</scope>
    <source>
        <strain evidence="3">MINIMUS1</strain>
    </source>
</reference>
<evidence type="ECO:0000256" key="1">
    <source>
        <dbReference type="SAM" id="MobiDB-lite"/>
    </source>
</evidence>
<accession>A0A182WD38</accession>